<dbReference type="OrthoDB" id="9795923at2"/>
<name>A0A2H5F5U7_9RHOB</name>
<dbReference type="NCBIfam" id="TIGR00738">
    <property type="entry name" value="rrf2_super"/>
    <property type="match status" value="1"/>
</dbReference>
<dbReference type="GO" id="GO:0003700">
    <property type="term" value="F:DNA-binding transcription factor activity"/>
    <property type="evidence" value="ECO:0007669"/>
    <property type="project" value="TreeGrafter"/>
</dbReference>
<dbReference type="PANTHER" id="PTHR33221:SF4">
    <property type="entry name" value="HTH-TYPE TRANSCRIPTIONAL REPRESSOR NSRR"/>
    <property type="match status" value="1"/>
</dbReference>
<dbReference type="InterPro" id="IPR036388">
    <property type="entry name" value="WH-like_DNA-bd_sf"/>
</dbReference>
<dbReference type="RefSeq" id="WP_101754858.1">
    <property type="nucleotide sequence ID" value="NZ_CP025433.1"/>
</dbReference>
<evidence type="ECO:0000313" key="2">
    <source>
        <dbReference type="EMBL" id="AUH66904.1"/>
    </source>
</evidence>
<keyword evidence="3" id="KW-1185">Reference proteome</keyword>
<dbReference type="PANTHER" id="PTHR33221">
    <property type="entry name" value="WINGED HELIX-TURN-HELIX TRANSCRIPTIONAL REGULATOR, RRF2 FAMILY"/>
    <property type="match status" value="1"/>
</dbReference>
<geneLocation type="plasmid" evidence="3">
    <name>ppz03</name>
</geneLocation>
<dbReference type="Pfam" id="PF02082">
    <property type="entry name" value="Rrf2"/>
    <property type="match status" value="1"/>
</dbReference>
<dbReference type="GO" id="GO:0003677">
    <property type="term" value="F:DNA binding"/>
    <property type="evidence" value="ECO:0007669"/>
    <property type="project" value="UniProtKB-KW"/>
</dbReference>
<dbReference type="AlphaFoldDB" id="A0A2H5F5U7"/>
<gene>
    <name evidence="2" type="ORF">CX676_21595</name>
</gene>
<dbReference type="Gene3D" id="1.10.10.10">
    <property type="entry name" value="Winged helix-like DNA-binding domain superfamily/Winged helix DNA-binding domain"/>
    <property type="match status" value="1"/>
</dbReference>
<proteinExistence type="predicted"/>
<sequence length="142" mass="15223">MQLTSFTDYGLRAMMRLATEPGGALSSTQIADELVVPRNHLTKSMAALARAGLIVTRRGGGGGAMLARAPEAITLGEIIRVLSGNHALVECLREDGGRCVLRPDCRLRLKLAGAREAFLTKLDETTLDEVALEPLRLEGKVV</sequence>
<protein>
    <submittedName>
        <fullName evidence="2">Rrf2 family transcriptional regulator</fullName>
    </submittedName>
</protein>
<dbReference type="SUPFAM" id="SSF46785">
    <property type="entry name" value="Winged helix' DNA-binding domain"/>
    <property type="match status" value="1"/>
</dbReference>
<dbReference type="InterPro" id="IPR000944">
    <property type="entry name" value="Tscrpt_reg_Rrf2"/>
</dbReference>
<dbReference type="PROSITE" id="PS51197">
    <property type="entry name" value="HTH_RRF2_2"/>
    <property type="match status" value="1"/>
</dbReference>
<organism evidence="2 3">
    <name type="scientific">Paracoccus zhejiangensis</name>
    <dbReference type="NCBI Taxonomy" id="1077935"/>
    <lineage>
        <taxon>Bacteria</taxon>
        <taxon>Pseudomonadati</taxon>
        <taxon>Pseudomonadota</taxon>
        <taxon>Alphaproteobacteria</taxon>
        <taxon>Rhodobacterales</taxon>
        <taxon>Paracoccaceae</taxon>
        <taxon>Paracoccus</taxon>
    </lineage>
</organism>
<keyword evidence="2" id="KW-0614">Plasmid</keyword>
<accession>A0A2H5F5U7</accession>
<dbReference type="KEGG" id="pzh:CX676_21595"/>
<dbReference type="EMBL" id="CP025433">
    <property type="protein sequence ID" value="AUH66904.1"/>
    <property type="molecule type" value="Genomic_DNA"/>
</dbReference>
<dbReference type="InterPro" id="IPR036390">
    <property type="entry name" value="WH_DNA-bd_sf"/>
</dbReference>
<evidence type="ECO:0000313" key="3">
    <source>
        <dbReference type="Proteomes" id="UP000234530"/>
    </source>
</evidence>
<dbReference type="GO" id="GO:0005829">
    <property type="term" value="C:cytosol"/>
    <property type="evidence" value="ECO:0007669"/>
    <property type="project" value="TreeGrafter"/>
</dbReference>
<keyword evidence="1" id="KW-0238">DNA-binding</keyword>
<evidence type="ECO:0000256" key="1">
    <source>
        <dbReference type="ARBA" id="ARBA00023125"/>
    </source>
</evidence>
<reference evidence="2 3" key="1">
    <citation type="journal article" date="2013" name="Antonie Van Leeuwenhoek">
        <title>Paracoccus zhejiangensis sp. nov., isolated from activated sludge in wastewater-treatment system.</title>
        <authorList>
            <person name="Wu Z.G."/>
            <person name="Zhang D.F."/>
            <person name="Liu Y.L."/>
            <person name="Wang F."/>
            <person name="Jiang X."/>
            <person name="Li C."/>
            <person name="Li S.P."/>
            <person name="Hong Q."/>
            <person name="Li W.J."/>
        </authorList>
    </citation>
    <scope>NUCLEOTIDE SEQUENCE [LARGE SCALE GENOMIC DNA]</scope>
    <source>
        <strain evidence="2 3">J6</strain>
        <plasmid evidence="3">Plasmid ppz03</plasmid>
    </source>
</reference>
<dbReference type="Proteomes" id="UP000234530">
    <property type="component" value="Plasmid pPZ03"/>
</dbReference>